<keyword evidence="3" id="KW-1185">Reference proteome</keyword>
<evidence type="ECO:0000313" key="3">
    <source>
        <dbReference type="Proteomes" id="UP000324222"/>
    </source>
</evidence>
<proteinExistence type="predicted"/>
<dbReference type="Proteomes" id="UP000324222">
    <property type="component" value="Unassembled WGS sequence"/>
</dbReference>
<organism evidence="2 3">
    <name type="scientific">Portunus trituberculatus</name>
    <name type="common">Swimming crab</name>
    <name type="synonym">Neptunus trituberculatus</name>
    <dbReference type="NCBI Taxonomy" id="210409"/>
    <lineage>
        <taxon>Eukaryota</taxon>
        <taxon>Metazoa</taxon>
        <taxon>Ecdysozoa</taxon>
        <taxon>Arthropoda</taxon>
        <taxon>Crustacea</taxon>
        <taxon>Multicrustacea</taxon>
        <taxon>Malacostraca</taxon>
        <taxon>Eumalacostraca</taxon>
        <taxon>Eucarida</taxon>
        <taxon>Decapoda</taxon>
        <taxon>Pleocyemata</taxon>
        <taxon>Brachyura</taxon>
        <taxon>Eubrachyura</taxon>
        <taxon>Portunoidea</taxon>
        <taxon>Portunidae</taxon>
        <taxon>Portuninae</taxon>
        <taxon>Portunus</taxon>
    </lineage>
</organism>
<evidence type="ECO:0000313" key="2">
    <source>
        <dbReference type="EMBL" id="MPC76855.1"/>
    </source>
</evidence>
<evidence type="ECO:0000256" key="1">
    <source>
        <dbReference type="SAM" id="MobiDB-lite"/>
    </source>
</evidence>
<dbReference type="EMBL" id="VSRR010044388">
    <property type="protein sequence ID" value="MPC76855.1"/>
    <property type="molecule type" value="Genomic_DNA"/>
</dbReference>
<dbReference type="AlphaFoldDB" id="A0A5B7I403"/>
<comment type="caution">
    <text evidence="2">The sequence shown here is derived from an EMBL/GenBank/DDBJ whole genome shotgun (WGS) entry which is preliminary data.</text>
</comment>
<sequence>MKLGKIPVKPDLVSKLDAPINKVNLDVMGMARVELVYSGPSWQWTELVVTMGRLGIGTTWTTTKVGGERGNKGPVFSRSSQGR</sequence>
<gene>
    <name evidence="2" type="ORF">E2C01_071289</name>
</gene>
<accession>A0A5B7I403</accession>
<protein>
    <submittedName>
        <fullName evidence="2">Uncharacterized protein</fullName>
    </submittedName>
</protein>
<name>A0A5B7I403_PORTR</name>
<reference evidence="2 3" key="1">
    <citation type="submission" date="2019-05" db="EMBL/GenBank/DDBJ databases">
        <title>Another draft genome of Portunus trituberculatus and its Hox gene families provides insights of decapod evolution.</title>
        <authorList>
            <person name="Jeong J.-H."/>
            <person name="Song I."/>
            <person name="Kim S."/>
            <person name="Choi T."/>
            <person name="Kim D."/>
            <person name="Ryu S."/>
            <person name="Kim W."/>
        </authorList>
    </citation>
    <scope>NUCLEOTIDE SEQUENCE [LARGE SCALE GENOMIC DNA]</scope>
    <source>
        <tissue evidence="2">Muscle</tissue>
    </source>
</reference>
<feature type="region of interest" description="Disordered" evidence="1">
    <location>
        <begin position="62"/>
        <end position="83"/>
    </location>
</feature>